<evidence type="ECO:0000259" key="1">
    <source>
        <dbReference type="Pfam" id="PF12204"/>
    </source>
</evidence>
<evidence type="ECO:0000313" key="2">
    <source>
        <dbReference type="EMBL" id="MEE2002933.1"/>
    </source>
</evidence>
<name>A0ABU7J8R7_9GAMM</name>
<feature type="domain" description="DUF3598" evidence="1">
    <location>
        <begin position="9"/>
        <end position="145"/>
    </location>
</feature>
<gene>
    <name evidence="2" type="ORF">QWY20_15860</name>
</gene>
<dbReference type="InterPro" id="IPR012674">
    <property type="entry name" value="Calycin"/>
</dbReference>
<organism evidence="2 3">
    <name type="scientific">Alkalimonas cellulosilytica</name>
    <dbReference type="NCBI Taxonomy" id="3058395"/>
    <lineage>
        <taxon>Bacteria</taxon>
        <taxon>Pseudomonadati</taxon>
        <taxon>Pseudomonadota</taxon>
        <taxon>Gammaproteobacteria</taxon>
        <taxon>Alkalimonas</taxon>
    </lineage>
</organism>
<dbReference type="SUPFAM" id="SSF50814">
    <property type="entry name" value="Lipocalins"/>
    <property type="match status" value="1"/>
</dbReference>
<protein>
    <submittedName>
        <fullName evidence="2">DUF3598 domain-containing protein</fullName>
    </submittedName>
</protein>
<sequence>MKLKERMPLLSRHEGVWEGYYRYYSPEGDKIDEHRSRLLCRFPSDDVYHQTNFYFWADGRKEVRDFPTKIEGNKIIFYTEVQGWAAEVPLDDFNRTVMLYWVRTNEDDLHLYEMIQLSDCGKYRSRVWQWFKAGKLLQRTLIDEQFITKDWASYENTQSAYDDVAQF</sequence>
<dbReference type="Pfam" id="PF12204">
    <property type="entry name" value="DUF3598_N"/>
    <property type="match status" value="1"/>
</dbReference>
<reference evidence="2 3" key="1">
    <citation type="submission" date="2023-07" db="EMBL/GenBank/DDBJ databases">
        <title>Alkalimonas sp., MEB108 novel, alkaliphilic bacterium isolated from Lonar Lake, India.</title>
        <authorList>
            <person name="Joshi A."/>
            <person name="Thite S."/>
        </authorList>
    </citation>
    <scope>NUCLEOTIDE SEQUENCE [LARGE SCALE GENOMIC DNA]</scope>
    <source>
        <strain evidence="2 3">MEB108</strain>
    </source>
</reference>
<dbReference type="RefSeq" id="WP_330129981.1">
    <property type="nucleotide sequence ID" value="NZ_JAUHLI010000018.1"/>
</dbReference>
<dbReference type="Proteomes" id="UP001336314">
    <property type="component" value="Unassembled WGS sequence"/>
</dbReference>
<keyword evidence="3" id="KW-1185">Reference proteome</keyword>
<evidence type="ECO:0000313" key="3">
    <source>
        <dbReference type="Proteomes" id="UP001336314"/>
    </source>
</evidence>
<dbReference type="InterPro" id="IPR022017">
    <property type="entry name" value="BFA1-like_DUF3598"/>
</dbReference>
<dbReference type="EMBL" id="JAUHLI010000018">
    <property type="protein sequence ID" value="MEE2002933.1"/>
    <property type="molecule type" value="Genomic_DNA"/>
</dbReference>
<proteinExistence type="predicted"/>
<accession>A0ABU7J8R7</accession>
<comment type="caution">
    <text evidence="2">The sequence shown here is derived from an EMBL/GenBank/DDBJ whole genome shotgun (WGS) entry which is preliminary data.</text>
</comment>